<accession>A0A136JEE7</accession>
<feature type="compositionally biased region" description="Polar residues" evidence="1">
    <location>
        <begin position="90"/>
        <end position="118"/>
    </location>
</feature>
<name>A0A136JEE7_9PEZI</name>
<feature type="region of interest" description="Disordered" evidence="1">
    <location>
        <begin position="564"/>
        <end position="585"/>
    </location>
</feature>
<feature type="region of interest" description="Disordered" evidence="1">
    <location>
        <begin position="598"/>
        <end position="656"/>
    </location>
</feature>
<sequence length="656" mass="71935">MPLFRPGSVAGRPKSTQPGSIRGRISGPIMVDDEFPIRTPGSGIAHVGSPVDLHSSLSASPEDENGPSNTATSRPNRDLPQQSHFDHETTPSPQAMRTSQPNAARLSSASHASTANQPQRKKSTFRSALSKLFGRKKRETNSRDSDAAASYQATDSPVQHRSQPPARRDSPMEQSEPKRSLSFPITEYERALRSHSVGPGDMLAIESARNSMMLEPAMLRKRAASSSLILSPVRKDFEGDLLGLSPRPASANGEIRVPNEDLQDPNEIGRALSIYESSPQRPRSKSLTGMPQLSESEVTNRNRSDEIRYWRESYQPRALSPPAEHVNEDTSLGSPPHDIHAETPRTIPQEFPLSPEDLQFQTPADSPLLSAQLFSGAALGTERPLDSETSLQERVVVLEAHTRKLETLVSQLFELVSNNTQLGRPAQAIPRSPQSFGQANSSFATHLGTSYSTTLRDNAPSSRHSDESFGDAYTYVGSNPVPPRVAGRQPSNRTSVREATSLPTLPRELQGALAADHYTTLKALLDTERANRQMLEAQVTKLSYRLNRLSRSSQLDARKRGFYSAFDDDDDDYEGPPTATDDFGSDVFRTPYEDLNAAAHQSFLGPPLPSPGDEFDNDSDKENQGVERRKAPRTLSLGQLTLPKSSRIPQDGDVQL</sequence>
<dbReference type="AlphaFoldDB" id="A0A136JEE7"/>
<feature type="compositionally biased region" description="Polar residues" evidence="1">
    <location>
        <begin position="489"/>
        <end position="503"/>
    </location>
</feature>
<feature type="compositionally biased region" description="Basic and acidic residues" evidence="1">
    <location>
        <begin position="618"/>
        <end position="629"/>
    </location>
</feature>
<evidence type="ECO:0000256" key="1">
    <source>
        <dbReference type="SAM" id="MobiDB-lite"/>
    </source>
</evidence>
<dbReference type="InParanoid" id="A0A136JEE7"/>
<feature type="region of interest" description="Disordered" evidence="1">
    <location>
        <begin position="452"/>
        <end position="504"/>
    </location>
</feature>
<keyword evidence="3" id="KW-1185">Reference proteome</keyword>
<feature type="compositionally biased region" description="Polar residues" evidence="1">
    <location>
        <begin position="66"/>
        <end position="83"/>
    </location>
</feature>
<reference evidence="3" key="1">
    <citation type="submission" date="2016-02" db="EMBL/GenBank/DDBJ databases">
        <title>Draft genome sequence of Microdochium bolleyi, a fungal endophyte of beachgrass.</title>
        <authorList>
            <consortium name="DOE Joint Genome Institute"/>
            <person name="David A.S."/>
            <person name="May G."/>
            <person name="Haridas S."/>
            <person name="Lim J."/>
            <person name="Wang M."/>
            <person name="Labutti K."/>
            <person name="Lipzen A."/>
            <person name="Barry K."/>
            <person name="Grigoriev I.V."/>
        </authorList>
    </citation>
    <scope>NUCLEOTIDE SEQUENCE [LARGE SCALE GENOMIC DNA]</scope>
    <source>
        <strain evidence="3">J235TASD1</strain>
    </source>
</reference>
<feature type="compositionally biased region" description="Polar residues" evidence="1">
    <location>
        <begin position="151"/>
        <end position="162"/>
    </location>
</feature>
<evidence type="ECO:0000313" key="2">
    <source>
        <dbReference type="EMBL" id="KXJ95478.1"/>
    </source>
</evidence>
<organism evidence="2 3">
    <name type="scientific">Microdochium bolleyi</name>
    <dbReference type="NCBI Taxonomy" id="196109"/>
    <lineage>
        <taxon>Eukaryota</taxon>
        <taxon>Fungi</taxon>
        <taxon>Dikarya</taxon>
        <taxon>Ascomycota</taxon>
        <taxon>Pezizomycotina</taxon>
        <taxon>Sordariomycetes</taxon>
        <taxon>Xylariomycetidae</taxon>
        <taxon>Xylariales</taxon>
        <taxon>Microdochiaceae</taxon>
        <taxon>Microdochium</taxon>
    </lineage>
</organism>
<feature type="compositionally biased region" description="Polar residues" evidence="1">
    <location>
        <begin position="636"/>
        <end position="648"/>
    </location>
</feature>
<feature type="region of interest" description="Disordered" evidence="1">
    <location>
        <begin position="274"/>
        <end position="300"/>
    </location>
</feature>
<protein>
    <submittedName>
        <fullName evidence="2">Uncharacterized protein</fullName>
    </submittedName>
</protein>
<feature type="region of interest" description="Disordered" evidence="1">
    <location>
        <begin position="1"/>
        <end position="184"/>
    </location>
</feature>
<dbReference type="Proteomes" id="UP000070501">
    <property type="component" value="Unassembled WGS sequence"/>
</dbReference>
<proteinExistence type="predicted"/>
<dbReference type="EMBL" id="KQ964246">
    <property type="protein sequence ID" value="KXJ95478.1"/>
    <property type="molecule type" value="Genomic_DNA"/>
</dbReference>
<feature type="compositionally biased region" description="Polar residues" evidence="1">
    <location>
        <begin position="452"/>
        <end position="462"/>
    </location>
</feature>
<gene>
    <name evidence="2" type="ORF">Micbo1qcDRAFT_26709</name>
</gene>
<evidence type="ECO:0000313" key="3">
    <source>
        <dbReference type="Proteomes" id="UP000070501"/>
    </source>
</evidence>
<feature type="compositionally biased region" description="Polar residues" evidence="1">
    <location>
        <begin position="275"/>
        <end position="297"/>
    </location>
</feature>
<feature type="region of interest" description="Disordered" evidence="1">
    <location>
        <begin position="315"/>
        <end position="343"/>
    </location>
</feature>
<feature type="compositionally biased region" description="Basic and acidic residues" evidence="1">
    <location>
        <begin position="166"/>
        <end position="179"/>
    </location>
</feature>
<dbReference type="OrthoDB" id="5428925at2759"/>